<protein>
    <recommendedName>
        <fullName evidence="1">DUF5753 domain-containing protein</fullName>
    </recommendedName>
</protein>
<feature type="domain" description="DUF5753" evidence="1">
    <location>
        <begin position="124"/>
        <end position="222"/>
    </location>
</feature>
<accession>A0A421B2C1</accession>
<dbReference type="InterPro" id="IPR043917">
    <property type="entry name" value="DUF5753"/>
</dbReference>
<dbReference type="CDD" id="cd00093">
    <property type="entry name" value="HTH_XRE"/>
    <property type="match status" value="1"/>
</dbReference>
<name>A0A421B2C1_9PSEU</name>
<evidence type="ECO:0000259" key="1">
    <source>
        <dbReference type="Pfam" id="PF19054"/>
    </source>
</evidence>
<proteinExistence type="predicted"/>
<comment type="caution">
    <text evidence="2">The sequence shown here is derived from an EMBL/GenBank/DDBJ whole genome shotgun (WGS) entry which is preliminary data.</text>
</comment>
<dbReference type="Proteomes" id="UP000282454">
    <property type="component" value="Unassembled WGS sequence"/>
</dbReference>
<reference evidence="2 3" key="1">
    <citation type="submission" date="2018-10" db="EMBL/GenBank/DDBJ databases">
        <title>Genomic Encyclopedia of Archaeal and Bacterial Type Strains, Phase II (KMG-II): from individual species to whole genera.</title>
        <authorList>
            <person name="Goeker M."/>
        </authorList>
    </citation>
    <scope>NUCLEOTIDE SEQUENCE [LARGE SCALE GENOMIC DNA]</scope>
    <source>
        <strain evidence="2 3">DSM 45657</strain>
    </source>
</reference>
<dbReference type="InterPro" id="IPR010982">
    <property type="entry name" value="Lambda_DNA-bd_dom_sf"/>
</dbReference>
<gene>
    <name evidence="2" type="ORF">CLV68_3047</name>
</gene>
<dbReference type="Pfam" id="PF19054">
    <property type="entry name" value="DUF5753"/>
    <property type="match status" value="1"/>
</dbReference>
<evidence type="ECO:0000313" key="2">
    <source>
        <dbReference type="EMBL" id="RLK58576.1"/>
    </source>
</evidence>
<keyword evidence="3" id="KW-1185">Reference proteome</keyword>
<evidence type="ECO:0000313" key="3">
    <source>
        <dbReference type="Proteomes" id="UP000282454"/>
    </source>
</evidence>
<dbReference type="EMBL" id="RCDD01000002">
    <property type="protein sequence ID" value="RLK58576.1"/>
    <property type="molecule type" value="Genomic_DNA"/>
</dbReference>
<organism evidence="2 3">
    <name type="scientific">Actinokineospora cianjurensis</name>
    <dbReference type="NCBI Taxonomy" id="585224"/>
    <lineage>
        <taxon>Bacteria</taxon>
        <taxon>Bacillati</taxon>
        <taxon>Actinomycetota</taxon>
        <taxon>Actinomycetes</taxon>
        <taxon>Pseudonocardiales</taxon>
        <taxon>Pseudonocardiaceae</taxon>
        <taxon>Actinokineospora</taxon>
    </lineage>
</organism>
<dbReference type="SUPFAM" id="SSF47413">
    <property type="entry name" value="lambda repressor-like DNA-binding domains"/>
    <property type="match status" value="1"/>
</dbReference>
<dbReference type="InterPro" id="IPR001387">
    <property type="entry name" value="Cro/C1-type_HTH"/>
</dbReference>
<sequence length="235" mass="26041">MGKLIQNHIIDTGRSQREVSDAGGIDPASLSRFLNGTRKLPDGDLSVLAWAVGLTSRETRRALVDINHDHDEPEWWISDTTTPLADAITTVIRSLTTTTTSFSPHTIPTDLTPHRRPAKPIAGQYLIGRAALDRLRHGNQAAHDQAQCLYRHAASDRITIRLVDEHDHIHPFQLLVLNGGYKTVKVDILDTTLYLDDINRFQAVIETLKQRAVNVTDSLAVLGNLATYFADKVSA</sequence>
<dbReference type="AlphaFoldDB" id="A0A421B2C1"/>
<dbReference type="GO" id="GO:0003677">
    <property type="term" value="F:DNA binding"/>
    <property type="evidence" value="ECO:0007669"/>
    <property type="project" value="InterPro"/>
</dbReference>